<feature type="region of interest" description="Disordered" evidence="1">
    <location>
        <begin position="1"/>
        <end position="30"/>
    </location>
</feature>
<accession>A0AAV7EBU8</accession>
<gene>
    <name evidence="2" type="ORF">H6P81_016048</name>
</gene>
<protein>
    <submittedName>
        <fullName evidence="2">Uncharacterized protein</fullName>
    </submittedName>
</protein>
<dbReference type="EMBL" id="JAINDJ010000006">
    <property type="protein sequence ID" value="KAG9444708.1"/>
    <property type="molecule type" value="Genomic_DNA"/>
</dbReference>
<proteinExistence type="predicted"/>
<organism evidence="2 3">
    <name type="scientific">Aristolochia fimbriata</name>
    <name type="common">White veined hardy Dutchman's pipe vine</name>
    <dbReference type="NCBI Taxonomy" id="158543"/>
    <lineage>
        <taxon>Eukaryota</taxon>
        <taxon>Viridiplantae</taxon>
        <taxon>Streptophyta</taxon>
        <taxon>Embryophyta</taxon>
        <taxon>Tracheophyta</taxon>
        <taxon>Spermatophyta</taxon>
        <taxon>Magnoliopsida</taxon>
        <taxon>Magnoliidae</taxon>
        <taxon>Piperales</taxon>
        <taxon>Aristolochiaceae</taxon>
        <taxon>Aristolochia</taxon>
    </lineage>
</organism>
<keyword evidence="3" id="KW-1185">Reference proteome</keyword>
<feature type="compositionally biased region" description="Low complexity" evidence="1">
    <location>
        <begin position="97"/>
        <end position="108"/>
    </location>
</feature>
<feature type="compositionally biased region" description="Basic and acidic residues" evidence="1">
    <location>
        <begin position="20"/>
        <end position="30"/>
    </location>
</feature>
<comment type="caution">
    <text evidence="2">The sequence shown here is derived from an EMBL/GenBank/DDBJ whole genome shotgun (WGS) entry which is preliminary data.</text>
</comment>
<feature type="region of interest" description="Disordered" evidence="1">
    <location>
        <begin position="97"/>
        <end position="148"/>
    </location>
</feature>
<dbReference type="AlphaFoldDB" id="A0AAV7EBU8"/>
<sequence>MSGPARRRRPDQLRPGASPGRRESTCAHLGDRSTNQAAAGTGLALNGSSLRDLGVLIPITRLESRYCYLLSLPPVSGLGNFLAAAAFLGCGSRFSGSLSGSNPNSPSPVNTMDQPGSILERPSGASTAAPIESSPQHPGPGASAVEQKLKRSDFVCESTKSIRDCRIHMGP</sequence>
<evidence type="ECO:0000256" key="1">
    <source>
        <dbReference type="SAM" id="MobiDB-lite"/>
    </source>
</evidence>
<name>A0AAV7EBU8_ARIFI</name>
<evidence type="ECO:0000313" key="3">
    <source>
        <dbReference type="Proteomes" id="UP000825729"/>
    </source>
</evidence>
<dbReference type="Proteomes" id="UP000825729">
    <property type="component" value="Unassembled WGS sequence"/>
</dbReference>
<evidence type="ECO:0000313" key="2">
    <source>
        <dbReference type="EMBL" id="KAG9444708.1"/>
    </source>
</evidence>
<reference evidence="2 3" key="1">
    <citation type="submission" date="2021-07" db="EMBL/GenBank/DDBJ databases">
        <title>The Aristolochia fimbriata genome: insights into angiosperm evolution, floral development and chemical biosynthesis.</title>
        <authorList>
            <person name="Jiao Y."/>
        </authorList>
    </citation>
    <scope>NUCLEOTIDE SEQUENCE [LARGE SCALE GENOMIC DNA]</scope>
    <source>
        <strain evidence="2">IBCAS-2021</strain>
        <tissue evidence="2">Leaf</tissue>
    </source>
</reference>